<dbReference type="NCBIfam" id="NF007911">
    <property type="entry name" value="PRK10624.1"/>
    <property type="match status" value="1"/>
</dbReference>
<dbReference type="EMBL" id="BONK01000005">
    <property type="protein sequence ID" value="GIG21164.1"/>
    <property type="molecule type" value="Genomic_DNA"/>
</dbReference>
<keyword evidence="1" id="KW-0560">Oxidoreductase</keyword>
<dbReference type="AlphaFoldDB" id="A0A919P537"/>
<dbReference type="Pfam" id="PF00465">
    <property type="entry name" value="Fe-ADH"/>
    <property type="match status" value="1"/>
</dbReference>
<dbReference type="InterPro" id="IPR001670">
    <property type="entry name" value="ADH_Fe/GldA"/>
</dbReference>
<organism evidence="4 5">
    <name type="scientific">Cellulomonas chitinilytica</name>
    <dbReference type="NCBI Taxonomy" id="398759"/>
    <lineage>
        <taxon>Bacteria</taxon>
        <taxon>Bacillati</taxon>
        <taxon>Actinomycetota</taxon>
        <taxon>Actinomycetes</taxon>
        <taxon>Micrococcales</taxon>
        <taxon>Cellulomonadaceae</taxon>
        <taxon>Cellulomonas</taxon>
    </lineage>
</organism>
<reference evidence="4" key="1">
    <citation type="submission" date="2021-01" db="EMBL/GenBank/DDBJ databases">
        <title>Whole genome shotgun sequence of Cellulomonas chitinilytica NBRC 110799.</title>
        <authorList>
            <person name="Komaki H."/>
            <person name="Tamura T."/>
        </authorList>
    </citation>
    <scope>NUCLEOTIDE SEQUENCE</scope>
    <source>
        <strain evidence="4">NBRC 110799</strain>
    </source>
</reference>
<dbReference type="PANTHER" id="PTHR11496:SF106">
    <property type="entry name" value="LACTALDEHYDE REDUCTASE"/>
    <property type="match status" value="1"/>
</dbReference>
<name>A0A919P537_9CELL</name>
<dbReference type="FunFam" id="3.40.50.1970:FF:000003">
    <property type="entry name" value="Alcohol dehydrogenase, iron-containing"/>
    <property type="match status" value="1"/>
</dbReference>
<dbReference type="Gene3D" id="1.20.1090.10">
    <property type="entry name" value="Dehydroquinate synthase-like - alpha domain"/>
    <property type="match status" value="1"/>
</dbReference>
<evidence type="ECO:0000313" key="4">
    <source>
        <dbReference type="EMBL" id="GIG21164.1"/>
    </source>
</evidence>
<evidence type="ECO:0000256" key="1">
    <source>
        <dbReference type="ARBA" id="ARBA00023002"/>
    </source>
</evidence>
<sequence length="383" mass="39563">MAQRMIWNQTAYFGPGSIDVIPGELARRGFGKAFVVSDAVLVEAGVTRKVTDLLDAAGFTYEVYSDVQPNPSIENVQSGVAAFAAAGADVLVAIGGGSPQDTCKAIGIITANPEFADVRSLEGVAATKNPSVPIVAVPTTAGTASETTINYVITDVERQRKFVCVDPHDIPILAIVDPEMMSTAPRALKVATGLDALTHAIEGYTTKGAWELSDLFHLKAIQVIAASLKAAADGDADAADRMALAQYVAGMGYSNVGLGLVHAMAHPLGAFYSAPHGVANGILLAPVMAFNAPASGEKYRDIAAAFGVADAHTMPLEEARAAAVGAVAELTRELGNPTTITAVGAGDRDVAALAKAAFEDVCAGGNPREASITEIEELYRALL</sequence>
<dbReference type="CDD" id="cd08176">
    <property type="entry name" value="LPO"/>
    <property type="match status" value="1"/>
</dbReference>
<dbReference type="Pfam" id="PF25137">
    <property type="entry name" value="ADH_Fe_C"/>
    <property type="match status" value="1"/>
</dbReference>
<dbReference type="InterPro" id="IPR039697">
    <property type="entry name" value="Alcohol_dehydrogenase_Fe"/>
</dbReference>
<evidence type="ECO:0000259" key="2">
    <source>
        <dbReference type="Pfam" id="PF00465"/>
    </source>
</evidence>
<proteinExistence type="predicted"/>
<dbReference type="PROSITE" id="PS00913">
    <property type="entry name" value="ADH_IRON_1"/>
    <property type="match status" value="1"/>
</dbReference>
<protein>
    <submittedName>
        <fullName evidence="4">Lactaldehyde reductase</fullName>
    </submittedName>
</protein>
<dbReference type="PANTHER" id="PTHR11496">
    <property type="entry name" value="ALCOHOL DEHYDROGENASE"/>
    <property type="match status" value="1"/>
</dbReference>
<gene>
    <name evidence="4" type="primary">fucO</name>
    <name evidence="4" type="ORF">Cch01nite_18880</name>
</gene>
<dbReference type="InterPro" id="IPR056798">
    <property type="entry name" value="ADH_Fe_C"/>
</dbReference>
<evidence type="ECO:0000259" key="3">
    <source>
        <dbReference type="Pfam" id="PF25137"/>
    </source>
</evidence>
<dbReference type="NCBIfam" id="TIGR02638">
    <property type="entry name" value="lactal_redase"/>
    <property type="match status" value="1"/>
</dbReference>
<dbReference type="SUPFAM" id="SSF56796">
    <property type="entry name" value="Dehydroquinate synthase-like"/>
    <property type="match status" value="1"/>
</dbReference>
<dbReference type="InterPro" id="IPR013460">
    <property type="entry name" value="Lactal_redase"/>
</dbReference>
<dbReference type="Proteomes" id="UP000632740">
    <property type="component" value="Unassembled WGS sequence"/>
</dbReference>
<dbReference type="FunFam" id="1.20.1090.10:FF:000001">
    <property type="entry name" value="Aldehyde-alcohol dehydrogenase"/>
    <property type="match status" value="1"/>
</dbReference>
<dbReference type="GO" id="GO:0046872">
    <property type="term" value="F:metal ion binding"/>
    <property type="evidence" value="ECO:0007669"/>
    <property type="project" value="InterPro"/>
</dbReference>
<evidence type="ECO:0000313" key="5">
    <source>
        <dbReference type="Proteomes" id="UP000632740"/>
    </source>
</evidence>
<dbReference type="GO" id="GO:0004022">
    <property type="term" value="F:alcohol dehydrogenase (NAD+) activity"/>
    <property type="evidence" value="ECO:0007669"/>
    <property type="project" value="TreeGrafter"/>
</dbReference>
<dbReference type="Gene3D" id="3.40.50.1970">
    <property type="match status" value="1"/>
</dbReference>
<accession>A0A919P537</accession>
<comment type="caution">
    <text evidence="4">The sequence shown here is derived from an EMBL/GenBank/DDBJ whole genome shotgun (WGS) entry which is preliminary data.</text>
</comment>
<dbReference type="InterPro" id="IPR018211">
    <property type="entry name" value="ADH_Fe_CS"/>
</dbReference>
<feature type="domain" description="Fe-containing alcohol dehydrogenase-like C-terminal" evidence="3">
    <location>
        <begin position="190"/>
        <end position="382"/>
    </location>
</feature>
<feature type="domain" description="Alcohol dehydrogenase iron-type/glycerol dehydrogenase GldA" evidence="2">
    <location>
        <begin position="10"/>
        <end position="178"/>
    </location>
</feature>
<keyword evidence="5" id="KW-1185">Reference proteome</keyword>